<keyword evidence="11" id="KW-1185">Reference proteome</keyword>
<dbReference type="RefSeq" id="WP_248825633.1">
    <property type="nucleotide sequence ID" value="NZ_JALKFT010000016.1"/>
</dbReference>
<dbReference type="EMBL" id="JALKFT010000016">
    <property type="protein sequence ID" value="MCK9877379.1"/>
    <property type="molecule type" value="Genomic_DNA"/>
</dbReference>
<dbReference type="InterPro" id="IPR001179">
    <property type="entry name" value="PPIase_FKBP_dom"/>
</dbReference>
<dbReference type="PROSITE" id="PS50059">
    <property type="entry name" value="FKBP_PPIASE"/>
    <property type="match status" value="1"/>
</dbReference>
<evidence type="ECO:0000256" key="1">
    <source>
        <dbReference type="ARBA" id="ARBA00000971"/>
    </source>
</evidence>
<proteinExistence type="inferred from homology"/>
<organism evidence="10 11">
    <name type="scientific">Frankia umida</name>
    <dbReference type="NCBI Taxonomy" id="573489"/>
    <lineage>
        <taxon>Bacteria</taxon>
        <taxon>Bacillati</taxon>
        <taxon>Actinomycetota</taxon>
        <taxon>Actinomycetes</taxon>
        <taxon>Frankiales</taxon>
        <taxon>Frankiaceae</taxon>
        <taxon>Frankia</taxon>
    </lineage>
</organism>
<dbReference type="InterPro" id="IPR046357">
    <property type="entry name" value="PPIase_dom_sf"/>
</dbReference>
<keyword evidence="8" id="KW-0732">Signal</keyword>
<dbReference type="PANTHER" id="PTHR43811:SF19">
    <property type="entry name" value="39 KDA FK506-BINDING NUCLEAR PROTEIN"/>
    <property type="match status" value="1"/>
</dbReference>
<evidence type="ECO:0000256" key="4">
    <source>
        <dbReference type="ARBA" id="ARBA00023235"/>
    </source>
</evidence>
<dbReference type="PANTHER" id="PTHR43811">
    <property type="entry name" value="FKBP-TYPE PEPTIDYL-PROLYL CIS-TRANS ISOMERASE FKPA"/>
    <property type="match status" value="1"/>
</dbReference>
<dbReference type="EC" id="5.2.1.8" evidence="6"/>
<keyword evidence="3 5" id="KW-0697">Rotamase</keyword>
<dbReference type="Gene3D" id="3.10.50.40">
    <property type="match status" value="1"/>
</dbReference>
<evidence type="ECO:0000313" key="10">
    <source>
        <dbReference type="EMBL" id="MCK9877379.1"/>
    </source>
</evidence>
<evidence type="ECO:0000256" key="8">
    <source>
        <dbReference type="SAM" id="SignalP"/>
    </source>
</evidence>
<feature type="domain" description="PPIase FKBP-type" evidence="9">
    <location>
        <begin position="79"/>
        <end position="178"/>
    </location>
</feature>
<comment type="caution">
    <text evidence="10">The sequence shown here is derived from an EMBL/GenBank/DDBJ whole genome shotgun (WGS) entry which is preliminary data.</text>
</comment>
<evidence type="ECO:0000256" key="6">
    <source>
        <dbReference type="RuleBase" id="RU003915"/>
    </source>
</evidence>
<evidence type="ECO:0000256" key="3">
    <source>
        <dbReference type="ARBA" id="ARBA00023110"/>
    </source>
</evidence>
<dbReference type="SUPFAM" id="SSF54534">
    <property type="entry name" value="FKBP-like"/>
    <property type="match status" value="1"/>
</dbReference>
<evidence type="ECO:0000256" key="7">
    <source>
        <dbReference type="SAM" id="MobiDB-lite"/>
    </source>
</evidence>
<feature type="region of interest" description="Disordered" evidence="7">
    <location>
        <begin position="182"/>
        <end position="201"/>
    </location>
</feature>
<feature type="signal peptide" evidence="8">
    <location>
        <begin position="1"/>
        <end position="19"/>
    </location>
</feature>
<gene>
    <name evidence="10" type="ORF">MXD59_16655</name>
</gene>
<dbReference type="Proteomes" id="UP001201873">
    <property type="component" value="Unassembled WGS sequence"/>
</dbReference>
<protein>
    <recommendedName>
        <fullName evidence="6">Peptidyl-prolyl cis-trans isomerase</fullName>
        <ecNumber evidence="6">5.2.1.8</ecNumber>
    </recommendedName>
</protein>
<reference evidence="10 11" key="1">
    <citation type="submission" date="2022-04" db="EMBL/GenBank/DDBJ databases">
        <title>Genome diversity in the genus Frankia.</title>
        <authorList>
            <person name="Carlos-Shanley C."/>
            <person name="Hahn D."/>
        </authorList>
    </citation>
    <scope>NUCLEOTIDE SEQUENCE [LARGE SCALE GENOMIC DNA]</scope>
    <source>
        <strain evidence="10 11">Ag45/Mut15</strain>
    </source>
</reference>
<dbReference type="Pfam" id="PF00254">
    <property type="entry name" value="FKBP_C"/>
    <property type="match status" value="1"/>
</dbReference>
<feature type="chain" id="PRO_5047332183" description="Peptidyl-prolyl cis-trans isomerase" evidence="8">
    <location>
        <begin position="20"/>
        <end position="201"/>
    </location>
</feature>
<evidence type="ECO:0000313" key="11">
    <source>
        <dbReference type="Proteomes" id="UP001201873"/>
    </source>
</evidence>
<feature type="compositionally biased region" description="Gly residues" evidence="7">
    <location>
        <begin position="192"/>
        <end position="201"/>
    </location>
</feature>
<evidence type="ECO:0000256" key="5">
    <source>
        <dbReference type="PROSITE-ProRule" id="PRU00277"/>
    </source>
</evidence>
<feature type="compositionally biased region" description="Low complexity" evidence="7">
    <location>
        <begin position="182"/>
        <end position="191"/>
    </location>
</feature>
<name>A0ABT0K0P4_9ACTN</name>
<evidence type="ECO:0000256" key="2">
    <source>
        <dbReference type="ARBA" id="ARBA00006577"/>
    </source>
</evidence>
<accession>A0ABT0K0P4</accession>
<evidence type="ECO:0000259" key="9">
    <source>
        <dbReference type="PROSITE" id="PS50059"/>
    </source>
</evidence>
<feature type="region of interest" description="Disordered" evidence="7">
    <location>
        <begin position="17"/>
        <end position="41"/>
    </location>
</feature>
<dbReference type="GO" id="GO:0003755">
    <property type="term" value="F:peptidyl-prolyl cis-trans isomerase activity"/>
    <property type="evidence" value="ECO:0007669"/>
    <property type="project" value="UniProtKB-EC"/>
</dbReference>
<keyword evidence="4 5" id="KW-0413">Isomerase</keyword>
<comment type="catalytic activity">
    <reaction evidence="1 5 6">
        <text>[protein]-peptidylproline (omega=180) = [protein]-peptidylproline (omega=0)</text>
        <dbReference type="Rhea" id="RHEA:16237"/>
        <dbReference type="Rhea" id="RHEA-COMP:10747"/>
        <dbReference type="Rhea" id="RHEA-COMP:10748"/>
        <dbReference type="ChEBI" id="CHEBI:83833"/>
        <dbReference type="ChEBI" id="CHEBI:83834"/>
        <dbReference type="EC" id="5.2.1.8"/>
    </reaction>
</comment>
<sequence>MLAPALLVAALAGCSASTAPDGTAAAPASSRPDTSRLPAVTDGTDLRAAPRIAAGHGSAPTDLLTRDLVTGTGTTADATSTVTIQYTGVLWRNGQEFDSTWPAPGAGGSGAAGSGQAATFPLAGTITGFGRGIDGMKVGGRREILIPPALGYGPAGGQPPTILADDTLVFVVDLLDVDAATAGPGMSSDNGASGGAGAGQP</sequence>
<comment type="similarity">
    <text evidence="2 6">Belongs to the FKBP-type PPIase family.</text>
</comment>